<proteinExistence type="predicted"/>
<evidence type="ECO:0000313" key="2">
    <source>
        <dbReference type="EMBL" id="TNN41458.1"/>
    </source>
</evidence>
<evidence type="ECO:0000256" key="1">
    <source>
        <dbReference type="SAM" id="MobiDB-lite"/>
    </source>
</evidence>
<dbReference type="EMBL" id="SRLO01001106">
    <property type="protein sequence ID" value="TNN41458.1"/>
    <property type="molecule type" value="Genomic_DNA"/>
</dbReference>
<reference evidence="2 3" key="1">
    <citation type="submission" date="2019-03" db="EMBL/GenBank/DDBJ databases">
        <title>First draft genome of Liparis tanakae, snailfish: a comprehensive survey of snailfish specific genes.</title>
        <authorList>
            <person name="Kim W."/>
            <person name="Song I."/>
            <person name="Jeong J.-H."/>
            <person name="Kim D."/>
            <person name="Kim S."/>
            <person name="Ryu S."/>
            <person name="Song J.Y."/>
            <person name="Lee S.K."/>
        </authorList>
    </citation>
    <scope>NUCLEOTIDE SEQUENCE [LARGE SCALE GENOMIC DNA]</scope>
    <source>
        <tissue evidence="2">Muscle</tissue>
    </source>
</reference>
<dbReference type="Proteomes" id="UP000314294">
    <property type="component" value="Unassembled WGS sequence"/>
</dbReference>
<evidence type="ECO:0000313" key="3">
    <source>
        <dbReference type="Proteomes" id="UP000314294"/>
    </source>
</evidence>
<dbReference type="AlphaFoldDB" id="A0A4Z2FJY7"/>
<organism evidence="2 3">
    <name type="scientific">Liparis tanakae</name>
    <name type="common">Tanaka's snailfish</name>
    <dbReference type="NCBI Taxonomy" id="230148"/>
    <lineage>
        <taxon>Eukaryota</taxon>
        <taxon>Metazoa</taxon>
        <taxon>Chordata</taxon>
        <taxon>Craniata</taxon>
        <taxon>Vertebrata</taxon>
        <taxon>Euteleostomi</taxon>
        <taxon>Actinopterygii</taxon>
        <taxon>Neopterygii</taxon>
        <taxon>Teleostei</taxon>
        <taxon>Neoteleostei</taxon>
        <taxon>Acanthomorphata</taxon>
        <taxon>Eupercaria</taxon>
        <taxon>Perciformes</taxon>
        <taxon>Cottioidei</taxon>
        <taxon>Cottales</taxon>
        <taxon>Liparidae</taxon>
        <taxon>Liparis</taxon>
    </lineage>
</organism>
<name>A0A4Z2FJY7_9TELE</name>
<feature type="region of interest" description="Disordered" evidence="1">
    <location>
        <begin position="161"/>
        <end position="218"/>
    </location>
</feature>
<keyword evidence="3" id="KW-1185">Reference proteome</keyword>
<protein>
    <submittedName>
        <fullName evidence="2">Uncharacterized protein</fullName>
    </submittedName>
</protein>
<accession>A0A4Z2FJY7</accession>
<sequence length="326" mass="34635">MELKKLDFPTPTGPRSRTRARDTEASVGLYVLMVSSSSALFLKKKMFMNLPVDLCDLCCWCRSRVAYLGVLDRIFEEPSSSEGEQEGLVVGLEGPGLAEGPLGVASEHVAGRVVAHGQRAAAAVAPLVEGGSREPVDARFVQQAQFDSPQLRDEGPLLAAGQLGGHGGRPGRRLCRLPGRAGPRGSAAPPGEHLRTQSTASRLRGDHEAARRRGGGAAPLTQVADVLPQLPEGAGEAFRVRRDFRGVDHEGHAVDLLLEPRLLHVADGLRPHGLLRPELRGARAALTGHPEGTVNLWNLPSNGGRDISRPVSAIARDAPTLWPSGA</sequence>
<feature type="region of interest" description="Disordered" evidence="1">
    <location>
        <begin position="1"/>
        <end position="20"/>
    </location>
</feature>
<comment type="caution">
    <text evidence="2">The sequence shown here is derived from an EMBL/GenBank/DDBJ whole genome shotgun (WGS) entry which is preliminary data.</text>
</comment>
<feature type="compositionally biased region" description="Low complexity" evidence="1">
    <location>
        <begin position="176"/>
        <end position="185"/>
    </location>
</feature>
<gene>
    <name evidence="2" type="ORF">EYF80_048364</name>
</gene>